<feature type="non-terminal residue" evidence="3">
    <location>
        <position position="1"/>
    </location>
</feature>
<reference evidence="3" key="1">
    <citation type="submission" date="2010-07" db="EMBL/GenBank/DDBJ databases">
        <authorList>
            <consortium name="CONSOLIDER consortium CSD2007-00005"/>
            <person name="Guazzaroni M.-E."/>
            <person name="Richter M."/>
            <person name="Garcia-Salamanca A."/>
            <person name="Yarza P."/>
            <person name="Ferrer M."/>
        </authorList>
    </citation>
    <scope>NUCLEOTIDE SEQUENCE</scope>
</reference>
<dbReference type="InterPro" id="IPR011042">
    <property type="entry name" value="6-blade_b-propeller_TolB-like"/>
</dbReference>
<dbReference type="GO" id="GO:0000272">
    <property type="term" value="P:polysaccharide catabolic process"/>
    <property type="evidence" value="ECO:0007669"/>
    <property type="project" value="InterPro"/>
</dbReference>
<dbReference type="CDD" id="cd14256">
    <property type="entry name" value="Dockerin_I"/>
    <property type="match status" value="1"/>
</dbReference>
<dbReference type="InterPro" id="IPR003367">
    <property type="entry name" value="Thrombospondin_3-like_rpt"/>
</dbReference>
<dbReference type="InterPro" id="IPR016134">
    <property type="entry name" value="Dockerin_dom"/>
</dbReference>
<dbReference type="Pfam" id="PF06739">
    <property type="entry name" value="SBBP"/>
    <property type="match status" value="3"/>
</dbReference>
<dbReference type="Gene3D" id="1.10.1330.10">
    <property type="entry name" value="Dockerin domain"/>
    <property type="match status" value="1"/>
</dbReference>
<dbReference type="InterPro" id="IPR010620">
    <property type="entry name" value="SBBP_repeat"/>
</dbReference>
<reference evidence="3" key="2">
    <citation type="journal article" date="2011" name="Microb. Ecol.">
        <title>Taxonomic and Functional Metagenomic Profiling of the Microbial Community in the Anoxic Sediment of a Sub-saline Shallow Lake (Laguna de Carrizo, Central Spain).</title>
        <authorList>
            <person name="Ferrer M."/>
            <person name="Guazzaroni M.E."/>
            <person name="Richter M."/>
            <person name="Garcia-Salamanca A."/>
            <person name="Yarza P."/>
            <person name="Suarez-Suarez A."/>
            <person name="Solano J."/>
            <person name="Alcaide M."/>
            <person name="van Dillewijn P."/>
            <person name="Molina-Henares M.A."/>
            <person name="Lopez-Cortes N."/>
            <person name="Al-Ramahi Y."/>
            <person name="Guerrero C."/>
            <person name="Acosta A."/>
            <person name="de Eugenio L.I."/>
            <person name="Martinez V."/>
            <person name="Marques S."/>
            <person name="Rojo F."/>
            <person name="Santero E."/>
            <person name="Genilloud O."/>
            <person name="Perez-Perez J."/>
            <person name="Rossello-Mora R."/>
            <person name="Ramos J.L."/>
        </authorList>
    </citation>
    <scope>NUCLEOTIDE SEQUENCE</scope>
</reference>
<feature type="domain" description="Dockerin" evidence="2">
    <location>
        <begin position="452"/>
        <end position="518"/>
    </location>
</feature>
<dbReference type="GO" id="GO:0004553">
    <property type="term" value="F:hydrolase activity, hydrolyzing O-glycosyl compounds"/>
    <property type="evidence" value="ECO:0007669"/>
    <property type="project" value="InterPro"/>
</dbReference>
<dbReference type="Pfam" id="PF02412">
    <property type="entry name" value="TSP_3"/>
    <property type="match status" value="1"/>
</dbReference>
<dbReference type="SUPFAM" id="SSF103647">
    <property type="entry name" value="TSP type-3 repeat"/>
    <property type="match status" value="1"/>
</dbReference>
<evidence type="ECO:0000259" key="2">
    <source>
        <dbReference type="PROSITE" id="PS51766"/>
    </source>
</evidence>
<dbReference type="InterPro" id="IPR002105">
    <property type="entry name" value="Dockerin_1_rpt"/>
</dbReference>
<dbReference type="InterPro" id="IPR052918">
    <property type="entry name" value="Motility_Chemotaxis_Reg"/>
</dbReference>
<dbReference type="Gene3D" id="4.10.1080.10">
    <property type="entry name" value="TSP type-3 repeat"/>
    <property type="match status" value="1"/>
</dbReference>
<dbReference type="AlphaFoldDB" id="D9PFA6"/>
<dbReference type="GO" id="GO:0005509">
    <property type="term" value="F:calcium ion binding"/>
    <property type="evidence" value="ECO:0007669"/>
    <property type="project" value="InterPro"/>
</dbReference>
<evidence type="ECO:0000256" key="1">
    <source>
        <dbReference type="ARBA" id="ARBA00022729"/>
    </source>
</evidence>
<accession>D9PFA6</accession>
<keyword evidence="1" id="KW-0732">Signal</keyword>
<dbReference type="Gene3D" id="2.120.10.30">
    <property type="entry name" value="TolB, C-terminal domain"/>
    <property type="match status" value="1"/>
</dbReference>
<dbReference type="EMBL" id="ADZX01000036">
    <property type="protein sequence ID" value="EFK97759.1"/>
    <property type="molecule type" value="Genomic_DNA"/>
</dbReference>
<evidence type="ECO:0000313" key="3">
    <source>
        <dbReference type="EMBL" id="EFK97759.1"/>
    </source>
</evidence>
<dbReference type="Pfam" id="PF00404">
    <property type="entry name" value="Dockerin_1"/>
    <property type="match status" value="1"/>
</dbReference>
<protein>
    <recommendedName>
        <fullName evidence="2">Dockerin domain-containing protein</fullName>
    </recommendedName>
</protein>
<dbReference type="InterPro" id="IPR036439">
    <property type="entry name" value="Dockerin_dom_sf"/>
</dbReference>
<gene>
    <name evidence="3" type="ORF">LDC_0185</name>
</gene>
<dbReference type="PANTHER" id="PTHR35580:SF1">
    <property type="entry name" value="PHYTASE-LIKE DOMAIN-CONTAINING PROTEIN"/>
    <property type="match status" value="1"/>
</dbReference>
<dbReference type="PROSITE" id="PS51766">
    <property type="entry name" value="DOCKERIN"/>
    <property type="match status" value="1"/>
</dbReference>
<dbReference type="SUPFAM" id="SSF63446">
    <property type="entry name" value="Type I dockerin domain"/>
    <property type="match status" value="1"/>
</dbReference>
<dbReference type="InterPro" id="IPR028974">
    <property type="entry name" value="TSP_type-3_rpt"/>
</dbReference>
<proteinExistence type="predicted"/>
<comment type="caution">
    <text evidence="3">The sequence shown here is derived from an EMBL/GenBank/DDBJ whole genome shotgun (WGS) entry which is preliminary data.</text>
</comment>
<sequence>IAVDGSGNAYVTGNTYSSNFPTQSPYQTYQGVYHYSDVFVTKFSGTGNGLIFSTYLGGTGTDAGYGIAIDGSGNVYVTGYTLSSNFPTQNPYQTYQGGSDVFVTRFSSSGNSLIYSTYLGGAGNDGGNAMGDYYMGDGIAVDGSGNSYVTGWTLSSDFPIQNPYEATNQGGADVFVSKLIGDADGDGVPNDVDNCPTVYNPSQEDGDNDGIGDSCDICTDTDGDTFGNPGYPANTCQTDNCPSVANPLQADSDADGVGDACDICPHHVANDCCNPVGLNQEPVVTSAATATAVPSTVPFRYVATATDPNCNGSELTFSFASYPSWCLVHGDTLVGSAACNSPDTSFKVIASDWMLSDTLLVSLTIDKSNQAPHIADTTSEVFVRNGTSFAYFPTIVDPDDALHSIGYSDYPHWCAVRHDSIIGVVPDTVFRELVNVTVSDYCQGDTFAFFVSTYLCGDVNSDVAVNISDAVYLIAYIFAGGSAPSPFLSGDANCDGTVNISDAVYLIAYIFAGGSAPCAACP</sequence>
<organism evidence="3">
    <name type="scientific">sediment metagenome</name>
    <dbReference type="NCBI Taxonomy" id="749907"/>
    <lineage>
        <taxon>unclassified sequences</taxon>
        <taxon>metagenomes</taxon>
        <taxon>ecological metagenomes</taxon>
    </lineage>
</organism>
<name>D9PFA6_9ZZZZ</name>
<dbReference type="PANTHER" id="PTHR35580">
    <property type="entry name" value="CELL SURFACE GLYCOPROTEIN (S-LAYER PROTEIN)-LIKE PROTEIN"/>
    <property type="match status" value="1"/>
</dbReference>
<dbReference type="GO" id="GO:0007155">
    <property type="term" value="P:cell adhesion"/>
    <property type="evidence" value="ECO:0007669"/>
    <property type="project" value="InterPro"/>
</dbReference>